<evidence type="ECO:0000313" key="2">
    <source>
        <dbReference type="EMBL" id="COX39095.1"/>
    </source>
</evidence>
<dbReference type="Proteomes" id="UP000044938">
    <property type="component" value="Unassembled WGS sequence"/>
</dbReference>
<evidence type="ECO:0000256" key="1">
    <source>
        <dbReference type="SAM" id="MobiDB-lite"/>
    </source>
</evidence>
<evidence type="ECO:0000313" key="4">
    <source>
        <dbReference type="Proteomes" id="UP000039021"/>
    </source>
</evidence>
<organism evidence="2 5">
    <name type="scientific">Mycobacterium tuberculosis</name>
    <dbReference type="NCBI Taxonomy" id="1773"/>
    <lineage>
        <taxon>Bacteria</taxon>
        <taxon>Bacillati</taxon>
        <taxon>Actinomycetota</taxon>
        <taxon>Actinomycetes</taxon>
        <taxon>Mycobacteriales</taxon>
        <taxon>Mycobacteriaceae</taxon>
        <taxon>Mycobacterium</taxon>
        <taxon>Mycobacterium tuberculosis complex</taxon>
    </lineage>
</organism>
<proteinExistence type="predicted"/>
<evidence type="ECO:0000313" key="3">
    <source>
        <dbReference type="EMBL" id="COY67002.1"/>
    </source>
</evidence>
<name>A0A655JQJ4_MYCTX</name>
<feature type="region of interest" description="Disordered" evidence="1">
    <location>
        <begin position="19"/>
        <end position="48"/>
    </location>
</feature>
<evidence type="ECO:0000313" key="5">
    <source>
        <dbReference type="Proteomes" id="UP000044938"/>
    </source>
</evidence>
<reference evidence="3" key="2">
    <citation type="submission" date="2015-03" db="EMBL/GenBank/DDBJ databases">
        <authorList>
            <consortium name="Pathogen Informatics"/>
            <person name="Murphy D."/>
        </authorList>
    </citation>
    <scope>NUCLEOTIDE SEQUENCE</scope>
    <source>
        <strain evidence="3">N09902308</strain>
    </source>
</reference>
<reference evidence="4 5" key="1">
    <citation type="submission" date="2015-03" db="EMBL/GenBank/DDBJ databases">
        <authorList>
            <consortium name="Pathogen Informatics"/>
        </authorList>
    </citation>
    <scope>NUCLEOTIDE SEQUENCE [LARGE SCALE GENOMIC DNA]</scope>
    <source>
        <strain evidence="2 5">M09401471</strain>
        <strain evidence="4">N09902308</strain>
    </source>
</reference>
<protein>
    <submittedName>
        <fullName evidence="2">Uncharacterized protein</fullName>
    </submittedName>
</protein>
<dbReference type="Proteomes" id="UP000039021">
    <property type="component" value="Unassembled WGS sequence"/>
</dbReference>
<dbReference type="EMBL" id="CSAJ01000936">
    <property type="protein sequence ID" value="COX39095.1"/>
    <property type="molecule type" value="Genomic_DNA"/>
</dbReference>
<accession>A0A655JQJ4</accession>
<gene>
    <name evidence="2" type="ORF">ERS007720_04423</name>
    <name evidence="3" type="ORF">ERS007739_02952</name>
</gene>
<sequence length="48" mass="5240">MQNSARWVLPVMSVSRCRSARSVTHGWGRPPPDDGDSRRISANAISSS</sequence>
<dbReference type="AlphaFoldDB" id="A0A655JQJ4"/>
<dbReference type="EMBL" id="CSBK01001441">
    <property type="protein sequence ID" value="COY67002.1"/>
    <property type="molecule type" value="Genomic_DNA"/>
</dbReference>